<dbReference type="InterPro" id="IPR029058">
    <property type="entry name" value="AB_hydrolase_fold"/>
</dbReference>
<dbReference type="HOGENOM" id="CLU_105113_0_0_1"/>
<dbReference type="OrthoDB" id="6431331at2759"/>
<reference evidence="2" key="1">
    <citation type="journal article" date="2014" name="Genome Announc.">
        <title>Draft genome sequence of the formaldehyde-resistant fungus Byssochlamys spectabilis No. 5 (anamorph Paecilomyces variotii No. 5) (NBRC109023).</title>
        <authorList>
            <person name="Oka T."/>
            <person name="Ekino K."/>
            <person name="Fukuda K."/>
            <person name="Nomura Y."/>
        </authorList>
    </citation>
    <scope>NUCLEOTIDE SEQUENCE [LARGE SCALE GENOMIC DNA]</scope>
    <source>
        <strain evidence="2">No. 5 / NBRC 109023</strain>
    </source>
</reference>
<dbReference type="EMBL" id="BAUL01000076">
    <property type="protein sequence ID" value="GAD94030.1"/>
    <property type="molecule type" value="Genomic_DNA"/>
</dbReference>
<dbReference type="PANTHER" id="PTHR37471">
    <property type="entry name" value="UNNAMED PRODUCT"/>
    <property type="match status" value="1"/>
</dbReference>
<organism evidence="1 2">
    <name type="scientific">Byssochlamys spectabilis (strain No. 5 / NBRC 109023)</name>
    <name type="common">Paecilomyces variotii</name>
    <dbReference type="NCBI Taxonomy" id="1356009"/>
    <lineage>
        <taxon>Eukaryota</taxon>
        <taxon>Fungi</taxon>
        <taxon>Dikarya</taxon>
        <taxon>Ascomycota</taxon>
        <taxon>Pezizomycotina</taxon>
        <taxon>Eurotiomycetes</taxon>
        <taxon>Eurotiomycetidae</taxon>
        <taxon>Eurotiales</taxon>
        <taxon>Thermoascaceae</taxon>
        <taxon>Paecilomyces</taxon>
    </lineage>
</organism>
<evidence type="ECO:0000313" key="2">
    <source>
        <dbReference type="Proteomes" id="UP000018001"/>
    </source>
</evidence>
<name>V5HW81_BYSSN</name>
<keyword evidence="2" id="KW-1185">Reference proteome</keyword>
<dbReference type="eggNOG" id="ENOG502S2CP">
    <property type="taxonomic scope" value="Eukaryota"/>
</dbReference>
<sequence length="230" mass="26340">MMPISSRITYPALQKDQMVSEIHAIIKKHGWDKFVLVSHSYGSVISTHLIKSYRTSSLIGPIVLVDPICFLLHLPDVAYNFTARRPVDANEHQLWYFGSKDMGVAHTLARRFSWTENIIWKEDLNLERQDGKEKGRKVTVVLSGQDLIVNTEAVRQYLLGSSQYTQNVTKNPKTLIGAGSKEEDRSWKKQWKASGLEVLWYDTLDHSQVFDSMETRQPIVKAITVYSRMG</sequence>
<gene>
    <name evidence="1" type="ORF">PVAR5_2650</name>
</gene>
<evidence type="ECO:0000313" key="1">
    <source>
        <dbReference type="EMBL" id="GAD94030.1"/>
    </source>
</evidence>
<dbReference type="InParanoid" id="V5HW81"/>
<dbReference type="Gene3D" id="3.40.50.1820">
    <property type="entry name" value="alpha/beta hydrolase"/>
    <property type="match status" value="1"/>
</dbReference>
<dbReference type="Proteomes" id="UP000018001">
    <property type="component" value="Unassembled WGS sequence"/>
</dbReference>
<dbReference type="PANTHER" id="PTHR37471:SF1">
    <property type="entry name" value="AB HYDROLASE-1 DOMAIN-CONTAINING PROTEIN"/>
    <property type="match status" value="1"/>
</dbReference>
<dbReference type="SUPFAM" id="SSF53474">
    <property type="entry name" value="alpha/beta-Hydrolases"/>
    <property type="match status" value="1"/>
</dbReference>
<protein>
    <recommendedName>
        <fullName evidence="3">AB hydrolase-1 domain-containing protein</fullName>
    </recommendedName>
</protein>
<accession>V5HW81</accession>
<comment type="caution">
    <text evidence="1">The sequence shown here is derived from an EMBL/GenBank/DDBJ whole genome shotgun (WGS) entry which is preliminary data.</text>
</comment>
<dbReference type="AlphaFoldDB" id="V5HW81"/>
<evidence type="ECO:0008006" key="3">
    <source>
        <dbReference type="Google" id="ProtNLM"/>
    </source>
</evidence>
<proteinExistence type="predicted"/>